<evidence type="ECO:0000313" key="2">
    <source>
        <dbReference type="Proteomes" id="UP001364695"/>
    </source>
</evidence>
<accession>A0ACC6P5P2</accession>
<organism evidence="1 2">
    <name type="scientific">Amphibiibacter pelophylacis</name>
    <dbReference type="NCBI Taxonomy" id="1799477"/>
    <lineage>
        <taxon>Bacteria</taxon>
        <taxon>Pseudomonadati</taxon>
        <taxon>Pseudomonadota</taxon>
        <taxon>Betaproteobacteria</taxon>
        <taxon>Burkholderiales</taxon>
        <taxon>Sphaerotilaceae</taxon>
        <taxon>Amphibiibacter</taxon>
    </lineage>
</organism>
<keyword evidence="2" id="KW-1185">Reference proteome</keyword>
<gene>
    <name evidence="1" type="ORF">RV045_13940</name>
</gene>
<proteinExistence type="predicted"/>
<dbReference type="Proteomes" id="UP001364695">
    <property type="component" value="Unassembled WGS sequence"/>
</dbReference>
<feature type="non-terminal residue" evidence="1">
    <location>
        <position position="62"/>
    </location>
</feature>
<comment type="caution">
    <text evidence="1">The sequence shown here is derived from an EMBL/GenBank/DDBJ whole genome shotgun (WGS) entry which is preliminary data.</text>
</comment>
<name>A0ACC6P5P2_9BURK</name>
<sequence length="62" mass="7211">MRELLDTAWLDALSPAQWAWAGVALVILLWLLGCRARVGAAQRELQQAWRHWLTQQNHKLHL</sequence>
<dbReference type="EMBL" id="JAWDIE010000031">
    <property type="protein sequence ID" value="MEJ7139523.1"/>
    <property type="molecule type" value="Genomic_DNA"/>
</dbReference>
<protein>
    <submittedName>
        <fullName evidence="1">Uncharacterized protein</fullName>
    </submittedName>
</protein>
<evidence type="ECO:0000313" key="1">
    <source>
        <dbReference type="EMBL" id="MEJ7139523.1"/>
    </source>
</evidence>
<reference evidence="1" key="1">
    <citation type="submission" date="2023-10" db="EMBL/GenBank/DDBJ databases">
        <title>Amphibacter perezi, gen. nov., sp. nov. a novel taxa of the family Comamonadaceae, class Betaproteobacteria isolated from the skin microbiota of Pelophylax perezi from different populations.</title>
        <authorList>
            <person name="Costa S."/>
            <person name="Proenca D.N."/>
            <person name="Lopes I."/>
            <person name="Morais P.V."/>
        </authorList>
    </citation>
    <scope>NUCLEOTIDE SEQUENCE</scope>
    <source>
        <strain evidence="1">SL12-8</strain>
    </source>
</reference>